<dbReference type="PROSITE" id="PS51257">
    <property type="entry name" value="PROKAR_LIPOPROTEIN"/>
    <property type="match status" value="1"/>
</dbReference>
<dbReference type="InterPro" id="IPR013217">
    <property type="entry name" value="Methyltransf_12"/>
</dbReference>
<protein>
    <recommendedName>
        <fullName evidence="1">Methyltransferase type 12 domain-containing protein</fullName>
    </recommendedName>
</protein>
<evidence type="ECO:0000313" key="2">
    <source>
        <dbReference type="EMBL" id="CUS36756.1"/>
    </source>
</evidence>
<feature type="domain" description="Methyltransferase type 12" evidence="1">
    <location>
        <begin position="59"/>
        <end position="154"/>
    </location>
</feature>
<dbReference type="Pfam" id="PF08242">
    <property type="entry name" value="Methyltransf_12"/>
    <property type="match status" value="1"/>
</dbReference>
<dbReference type="RefSeq" id="WP_090898383.1">
    <property type="nucleotide sequence ID" value="NZ_CZPZ01000019.1"/>
</dbReference>
<sequence>MDHRLSRKSFGALLALVLSFTGCAELTYQRMNDPSRDAWQKPQGVVEKLSITPGARIADLGAGGGYFTWHLSKATGSRGTVYAVDIEESAINVIFKEMVSRGTPNVRPVRAESHDPRLPEPVDLVFSCNVYHDLQDRIDYFRSLASSLRPGGRVAILDYHPRGFLSGMFGHRIAKEEVRREMEAAGYLLINDHDLIDRQHFQIFSKPER</sequence>
<name>A0A0S4LL87_9BACT</name>
<dbReference type="STRING" id="1742973.COMA2_260018"/>
<dbReference type="OrthoDB" id="9784101at2"/>
<reference evidence="3" key="1">
    <citation type="submission" date="2015-10" db="EMBL/GenBank/DDBJ databases">
        <authorList>
            <person name="Luecker S."/>
            <person name="Luecker S."/>
        </authorList>
    </citation>
    <scope>NUCLEOTIDE SEQUENCE [LARGE SCALE GENOMIC DNA]</scope>
</reference>
<organism evidence="2 3">
    <name type="scientific">Candidatus Nitrospira nitrificans</name>
    <dbReference type="NCBI Taxonomy" id="1742973"/>
    <lineage>
        <taxon>Bacteria</taxon>
        <taxon>Pseudomonadati</taxon>
        <taxon>Nitrospirota</taxon>
        <taxon>Nitrospiria</taxon>
        <taxon>Nitrospirales</taxon>
        <taxon>Nitrospiraceae</taxon>
        <taxon>Nitrospira</taxon>
    </lineage>
</organism>
<evidence type="ECO:0000259" key="1">
    <source>
        <dbReference type="Pfam" id="PF08242"/>
    </source>
</evidence>
<proteinExistence type="predicted"/>
<dbReference type="AlphaFoldDB" id="A0A0S4LL87"/>
<keyword evidence="3" id="KW-1185">Reference proteome</keyword>
<dbReference type="Gene3D" id="3.40.50.150">
    <property type="entry name" value="Vaccinia Virus protein VP39"/>
    <property type="match status" value="1"/>
</dbReference>
<gene>
    <name evidence="2" type="ORF">COMA2_260018</name>
</gene>
<dbReference type="SUPFAM" id="SSF53335">
    <property type="entry name" value="S-adenosyl-L-methionine-dependent methyltransferases"/>
    <property type="match status" value="1"/>
</dbReference>
<accession>A0A0S4LL87</accession>
<dbReference type="EMBL" id="CZPZ01000019">
    <property type="protein sequence ID" value="CUS36756.1"/>
    <property type="molecule type" value="Genomic_DNA"/>
</dbReference>
<dbReference type="InterPro" id="IPR029063">
    <property type="entry name" value="SAM-dependent_MTases_sf"/>
</dbReference>
<dbReference type="CDD" id="cd02440">
    <property type="entry name" value="AdoMet_MTases"/>
    <property type="match status" value="1"/>
</dbReference>
<evidence type="ECO:0000313" key="3">
    <source>
        <dbReference type="Proteomes" id="UP000198736"/>
    </source>
</evidence>
<dbReference type="PANTHER" id="PTHR43861">
    <property type="entry name" value="TRANS-ACONITATE 2-METHYLTRANSFERASE-RELATED"/>
    <property type="match status" value="1"/>
</dbReference>
<dbReference type="Proteomes" id="UP000198736">
    <property type="component" value="Unassembled WGS sequence"/>
</dbReference>